<reference evidence="2 3" key="1">
    <citation type="submission" date="2016-07" db="EMBL/GenBank/DDBJ databases">
        <title>Genome of Pelobium manganitolerans.</title>
        <authorList>
            <person name="Wu S."/>
            <person name="Wang G."/>
        </authorList>
    </citation>
    <scope>NUCLEOTIDE SEQUENCE [LARGE SCALE GENOMIC DNA]</scope>
    <source>
        <strain evidence="2 3">YS-25</strain>
    </source>
</reference>
<dbReference type="CDD" id="cd03801">
    <property type="entry name" value="GT4_PimA-like"/>
    <property type="match status" value="1"/>
</dbReference>
<dbReference type="PANTHER" id="PTHR12526:SF637">
    <property type="entry name" value="GLYCOSYLTRANSFERASE EPSF-RELATED"/>
    <property type="match status" value="1"/>
</dbReference>
<dbReference type="Gene3D" id="3.40.50.2000">
    <property type="entry name" value="Glycogen Phosphorylase B"/>
    <property type="match status" value="2"/>
</dbReference>
<evidence type="ECO:0000313" key="3">
    <source>
        <dbReference type="Proteomes" id="UP000283433"/>
    </source>
</evidence>
<dbReference type="InterPro" id="IPR001296">
    <property type="entry name" value="Glyco_trans_1"/>
</dbReference>
<dbReference type="SUPFAM" id="SSF53756">
    <property type="entry name" value="UDP-Glycosyltransferase/glycogen phosphorylase"/>
    <property type="match status" value="1"/>
</dbReference>
<feature type="domain" description="Glycosyl transferase family 1" evidence="1">
    <location>
        <begin position="200"/>
        <end position="363"/>
    </location>
</feature>
<dbReference type="EMBL" id="MBTA01000030">
    <property type="protein sequence ID" value="RKD12420.1"/>
    <property type="molecule type" value="Genomic_DNA"/>
</dbReference>
<protein>
    <submittedName>
        <fullName evidence="2">Glycosyl transferase family 1</fullName>
    </submittedName>
</protein>
<accession>A0A419S1R5</accession>
<dbReference type="AlphaFoldDB" id="A0A419S1R5"/>
<gene>
    <name evidence="2" type="ORF">BCY91_12285</name>
</gene>
<comment type="caution">
    <text evidence="2">The sequence shown here is derived from an EMBL/GenBank/DDBJ whole genome shotgun (WGS) entry which is preliminary data.</text>
</comment>
<name>A0A419S1R5_9SPHI</name>
<proteinExistence type="predicted"/>
<dbReference type="PANTHER" id="PTHR12526">
    <property type="entry name" value="GLYCOSYLTRANSFERASE"/>
    <property type="match status" value="1"/>
</dbReference>
<dbReference type="RefSeq" id="WP_245989236.1">
    <property type="nucleotide sequence ID" value="NZ_MBTA01000030.1"/>
</dbReference>
<dbReference type="GO" id="GO:0016757">
    <property type="term" value="F:glycosyltransferase activity"/>
    <property type="evidence" value="ECO:0007669"/>
    <property type="project" value="InterPro"/>
</dbReference>
<evidence type="ECO:0000259" key="1">
    <source>
        <dbReference type="Pfam" id="PF00534"/>
    </source>
</evidence>
<evidence type="ECO:0000313" key="2">
    <source>
        <dbReference type="EMBL" id="RKD12420.1"/>
    </source>
</evidence>
<dbReference type="Proteomes" id="UP000283433">
    <property type="component" value="Unassembled WGS sequence"/>
</dbReference>
<organism evidence="2 3">
    <name type="scientific">Pelobium manganitolerans</name>
    <dbReference type="NCBI Taxonomy" id="1842495"/>
    <lineage>
        <taxon>Bacteria</taxon>
        <taxon>Pseudomonadati</taxon>
        <taxon>Bacteroidota</taxon>
        <taxon>Sphingobacteriia</taxon>
        <taxon>Sphingobacteriales</taxon>
        <taxon>Sphingobacteriaceae</taxon>
        <taxon>Pelobium</taxon>
    </lineage>
</organism>
<dbReference type="Pfam" id="PF00534">
    <property type="entry name" value="Glycos_transf_1"/>
    <property type="match status" value="1"/>
</dbReference>
<sequence>MNLAIVSTHPIQYYAPLFQLLAKEADVNLKVFYTWGESVLHDKFDPDFGKHIEWDIPLLNGYNYHFTKNTSKEPGSHHFKGIVTPNLIAEVQDFAPDAILIYGYAYQGHLKLMRYFRGKIPIWFRGDSTLLDADLGWRKYLKRLYLTWVYSHIDKALYVGTNNRRYFEKFGVPAIKLHFVPHSIDNERFAEDRQKEASQLRERLGISASEILVLFAGKLEEKKNPFLLLNFAKGLGRTDVHFLFVGNGELEQGLKADASTALSIANQIHFLDFQNQSYMPVLYQACDVFCLPSKGPGETWGLAVNEAMAAGKAVIVSDKVGCAVDLIENGENGFIFRSENVDDFTDKFRKLLNKEPLKRMGEQSAEVIKNWSLQKQLAQLKALWR</sequence>
<keyword evidence="2" id="KW-0808">Transferase</keyword>
<keyword evidence="3" id="KW-1185">Reference proteome</keyword>